<gene>
    <name evidence="2" type="ORF">QJ522_13985</name>
</gene>
<organism evidence="2 3">
    <name type="scientific">Anaerobaca lacustris</name>
    <dbReference type="NCBI Taxonomy" id="3044600"/>
    <lineage>
        <taxon>Bacteria</taxon>
        <taxon>Pseudomonadati</taxon>
        <taxon>Planctomycetota</taxon>
        <taxon>Phycisphaerae</taxon>
        <taxon>Sedimentisphaerales</taxon>
        <taxon>Anaerobacaceae</taxon>
        <taxon>Anaerobaca</taxon>
    </lineage>
</organism>
<reference evidence="2" key="1">
    <citation type="submission" date="2023-05" db="EMBL/GenBank/DDBJ databases">
        <title>Anaerotaeda fermentans gen. nov., sp. nov., a novel anaerobic planctomycete of the new family within the order Sedimentisphaerales isolated from Taman Peninsula, Russia.</title>
        <authorList>
            <person name="Khomyakova M.A."/>
            <person name="Merkel A.Y."/>
            <person name="Slobodkin A.I."/>
        </authorList>
    </citation>
    <scope>NUCLEOTIDE SEQUENCE</scope>
    <source>
        <strain evidence="2">M17dextr</strain>
    </source>
</reference>
<evidence type="ECO:0000313" key="3">
    <source>
        <dbReference type="Proteomes" id="UP001431776"/>
    </source>
</evidence>
<proteinExistence type="predicted"/>
<name>A0AAW6TX19_9BACT</name>
<keyword evidence="3" id="KW-1185">Reference proteome</keyword>
<protein>
    <recommendedName>
        <fullName evidence="4">DUF1559 domain-containing protein</fullName>
    </recommendedName>
</protein>
<keyword evidence="1" id="KW-0812">Transmembrane</keyword>
<evidence type="ECO:0008006" key="4">
    <source>
        <dbReference type="Google" id="ProtNLM"/>
    </source>
</evidence>
<feature type="transmembrane region" description="Helical" evidence="1">
    <location>
        <begin position="110"/>
        <end position="131"/>
    </location>
</feature>
<keyword evidence="1" id="KW-0472">Membrane</keyword>
<sequence>MKPFNDQHRELLFDYSLGLTSESETTAAERLLAESHEAASLYEALRSVLVPLDALEVEPCPEELAERTVLRLKETSRATSQVDRPQELLSAAEVGGETIRIPFWRNWGDIAAVAAVLVLFVGVGLPTLSFARQKYWQTHCQANLANVREGFVNYVADHDGRLPSLAVGAGSPWWKVGYQGPEDHSNTRQGWLFVRQGYVSPEKFLCPARRVEGKVSFDRLKVEEYSDFPGRKFIGFSIRIGCPQSKENDWTSRKVLIADLNPIAEELPTDHSAEVNLRLSEELLRSNSRNHGGRGQSVLFGDGSVRFLRTRYTSFSNDDIYTIAEMSSGCRIRGYERPSCEQDAFVAP</sequence>
<evidence type="ECO:0000313" key="2">
    <source>
        <dbReference type="EMBL" id="MDI6450165.1"/>
    </source>
</evidence>
<dbReference type="EMBL" id="JASCXX010000017">
    <property type="protein sequence ID" value="MDI6450165.1"/>
    <property type="molecule type" value="Genomic_DNA"/>
</dbReference>
<evidence type="ECO:0000256" key="1">
    <source>
        <dbReference type="SAM" id="Phobius"/>
    </source>
</evidence>
<keyword evidence="1" id="KW-1133">Transmembrane helix</keyword>
<dbReference type="Proteomes" id="UP001431776">
    <property type="component" value="Unassembled WGS sequence"/>
</dbReference>
<dbReference type="AlphaFoldDB" id="A0AAW6TX19"/>
<comment type="caution">
    <text evidence="2">The sequence shown here is derived from an EMBL/GenBank/DDBJ whole genome shotgun (WGS) entry which is preliminary data.</text>
</comment>
<accession>A0AAW6TX19</accession>
<dbReference type="RefSeq" id="WP_349245574.1">
    <property type="nucleotide sequence ID" value="NZ_JASCXX010000017.1"/>
</dbReference>